<dbReference type="InterPro" id="IPR013656">
    <property type="entry name" value="PAS_4"/>
</dbReference>
<dbReference type="CDD" id="cd00130">
    <property type="entry name" value="PAS"/>
    <property type="match status" value="1"/>
</dbReference>
<dbReference type="Pfam" id="PF08448">
    <property type="entry name" value="PAS_4"/>
    <property type="match status" value="1"/>
</dbReference>
<evidence type="ECO:0008006" key="9">
    <source>
        <dbReference type="Google" id="ProtNLM"/>
    </source>
</evidence>
<evidence type="ECO:0000259" key="6">
    <source>
        <dbReference type="PROSITE" id="PS50887"/>
    </source>
</evidence>
<dbReference type="InterPro" id="IPR000700">
    <property type="entry name" value="PAS-assoc_C"/>
</dbReference>
<dbReference type="PROSITE" id="PS50887">
    <property type="entry name" value="GGDEF"/>
    <property type="match status" value="1"/>
</dbReference>
<dbReference type="Gene3D" id="3.30.70.270">
    <property type="match status" value="1"/>
</dbReference>
<dbReference type="PROSITE" id="PS50885">
    <property type="entry name" value="HAMP"/>
    <property type="match status" value="1"/>
</dbReference>
<reference evidence="7 8" key="1">
    <citation type="submission" date="2016-06" db="EMBL/GenBank/DDBJ databases">
        <authorList>
            <person name="Ramos C."/>
            <person name="Pintado A."/>
            <person name="Crespo-Gomez J.I."/>
        </authorList>
    </citation>
    <scope>NUCLEOTIDE SEQUENCE [LARGE SCALE GENOMIC DNA]</scope>
    <source>
        <strain evidence="7 8">AVO110</strain>
    </source>
</reference>
<feature type="transmembrane region" description="Helical" evidence="2">
    <location>
        <begin position="282"/>
        <end position="304"/>
    </location>
</feature>
<dbReference type="Pfam" id="PF00990">
    <property type="entry name" value="GGDEF"/>
    <property type="match status" value="1"/>
</dbReference>
<dbReference type="PROSITE" id="PS50112">
    <property type="entry name" value="PAS"/>
    <property type="match status" value="1"/>
</dbReference>
<evidence type="ECO:0000259" key="4">
    <source>
        <dbReference type="PROSITE" id="PS50113"/>
    </source>
</evidence>
<organism evidence="7 8">
    <name type="scientific">Aquipseudomonas alcaligenes</name>
    <name type="common">Pseudomonas alcaligenes</name>
    <dbReference type="NCBI Taxonomy" id="43263"/>
    <lineage>
        <taxon>Bacteria</taxon>
        <taxon>Pseudomonadati</taxon>
        <taxon>Pseudomonadota</taxon>
        <taxon>Gammaproteobacteria</taxon>
        <taxon>Pseudomonadales</taxon>
        <taxon>Pseudomonadaceae</taxon>
        <taxon>Aquipseudomonas</taxon>
    </lineage>
</organism>
<keyword evidence="2" id="KW-1133">Transmembrane helix</keyword>
<dbReference type="InterPro" id="IPR029787">
    <property type="entry name" value="Nucleotide_cyclase"/>
</dbReference>
<dbReference type="SMART" id="SM00091">
    <property type="entry name" value="PAS"/>
    <property type="match status" value="1"/>
</dbReference>
<comment type="caution">
    <text evidence="7">The sequence shown here is derived from an EMBL/GenBank/DDBJ whole genome shotgun (WGS) entry which is preliminary data.</text>
</comment>
<dbReference type="Pfam" id="PF05228">
    <property type="entry name" value="CHASE4"/>
    <property type="match status" value="1"/>
</dbReference>
<evidence type="ECO:0000259" key="5">
    <source>
        <dbReference type="PROSITE" id="PS50885"/>
    </source>
</evidence>
<sequence length="657" mass="74937">MTLRKRLFWLFGPLLVLVLSSALVLSQQLLLNRFDRQDSALLDTEVKRLRNLLEDNLKRTRDLVLGYGQWDDSYAFLQNYNPDFMRSNMDTEAMRLMDLDFMVFLDVQERVYAEQWQPPDLPELWVLGNQRPDDHQTLRANILSLSKRLRQHGSGGLTGQFVVVQGVPVVLAMSPISNSEGSLKPRGTLIAGYFIDRERVEQVQSRINAELRFLLPDGTQAGWQQLPASEHNLNPLQVSPRLLPDDKQQQRRLLFSNNLGEPELLLELTKERRLYQDGRQTIAIFLLLSSGIGLLAWLLIYLGLERLILHRVLRMNREMNAIGPDSAHQRLSDNGQDELGQLASEANRMLERLEQSEARDRQILDAIQDGYFELDAIGVILAANRALCQMLGYSETELLQQSFEKLLLQDDIPRARERLVKARSGDLDGNDRFAAPLERRDGSWGHYEARLSLIHDSSGQFIGYRGILRDITDQMVYQNQLLDMAYRDSLTGLGNRKAFAERLSLLLEQSRHLDSPLALLYLDLDRFKQVNDQYGHDVGDALLQNIAERLRGAMRQPDRVYRLGGDEFTLLLPDTGREVALKLAERLLAVLQTPAQLGELCIDFVTPSIGIALFPEHADTAETLNKAADRAMYQAKQQRNRACLYQPEPLSSTSQSR</sequence>
<dbReference type="SUPFAM" id="SSF55073">
    <property type="entry name" value="Nucleotide cyclase"/>
    <property type="match status" value="1"/>
</dbReference>
<evidence type="ECO:0000313" key="7">
    <source>
        <dbReference type="EMBL" id="MBC9249765.1"/>
    </source>
</evidence>
<keyword evidence="2" id="KW-0472">Membrane</keyword>
<feature type="domain" description="GGDEF" evidence="6">
    <location>
        <begin position="515"/>
        <end position="647"/>
    </location>
</feature>
<dbReference type="CDD" id="cd06225">
    <property type="entry name" value="HAMP"/>
    <property type="match status" value="1"/>
</dbReference>
<dbReference type="PANTHER" id="PTHR46663">
    <property type="entry name" value="DIGUANYLATE CYCLASE DGCT-RELATED"/>
    <property type="match status" value="1"/>
</dbReference>
<dbReference type="PROSITE" id="PS50113">
    <property type="entry name" value="PAC"/>
    <property type="match status" value="1"/>
</dbReference>
<accession>A0ABR7RYZ5</accession>
<gene>
    <name evidence="7" type="ORF">A9179_05695</name>
</gene>
<dbReference type="InterPro" id="IPR000160">
    <property type="entry name" value="GGDEF_dom"/>
</dbReference>
<dbReference type="NCBIfam" id="TIGR00254">
    <property type="entry name" value="GGDEF"/>
    <property type="match status" value="1"/>
</dbReference>
<evidence type="ECO:0000313" key="8">
    <source>
        <dbReference type="Proteomes" id="UP000744555"/>
    </source>
</evidence>
<dbReference type="EMBL" id="LZEU01000001">
    <property type="protein sequence ID" value="MBC9249765.1"/>
    <property type="molecule type" value="Genomic_DNA"/>
</dbReference>
<dbReference type="InterPro" id="IPR052163">
    <property type="entry name" value="DGC-Regulatory_Protein"/>
</dbReference>
<dbReference type="InterPro" id="IPR001610">
    <property type="entry name" value="PAC"/>
</dbReference>
<keyword evidence="1" id="KW-0808">Transferase</keyword>
<keyword evidence="2" id="KW-0812">Transmembrane</keyword>
<evidence type="ECO:0000259" key="3">
    <source>
        <dbReference type="PROSITE" id="PS50112"/>
    </source>
</evidence>
<dbReference type="PANTHER" id="PTHR46663:SF4">
    <property type="entry name" value="DIGUANYLATE CYCLASE DGCT-RELATED"/>
    <property type="match status" value="1"/>
</dbReference>
<feature type="domain" description="PAC" evidence="4">
    <location>
        <begin position="431"/>
        <end position="483"/>
    </location>
</feature>
<dbReference type="InterPro" id="IPR043128">
    <property type="entry name" value="Rev_trsase/Diguanyl_cyclase"/>
</dbReference>
<keyword evidence="8" id="KW-1185">Reference proteome</keyword>
<name>A0ABR7RYZ5_AQUAC</name>
<protein>
    <recommendedName>
        <fullName evidence="9">Diguanylate cyclase</fullName>
    </recommendedName>
</protein>
<dbReference type="SUPFAM" id="SSF55785">
    <property type="entry name" value="PYP-like sensor domain (PAS domain)"/>
    <property type="match status" value="1"/>
</dbReference>
<evidence type="ECO:0000256" key="1">
    <source>
        <dbReference type="ARBA" id="ARBA00022777"/>
    </source>
</evidence>
<dbReference type="SMART" id="SM00086">
    <property type="entry name" value="PAC"/>
    <property type="match status" value="1"/>
</dbReference>
<dbReference type="Gene3D" id="6.10.340.10">
    <property type="match status" value="1"/>
</dbReference>
<dbReference type="Gene3D" id="3.30.450.20">
    <property type="entry name" value="PAS domain"/>
    <property type="match status" value="1"/>
</dbReference>
<dbReference type="CDD" id="cd01949">
    <property type="entry name" value="GGDEF"/>
    <property type="match status" value="1"/>
</dbReference>
<dbReference type="SMART" id="SM00304">
    <property type="entry name" value="HAMP"/>
    <property type="match status" value="1"/>
</dbReference>
<dbReference type="SUPFAM" id="SSF158472">
    <property type="entry name" value="HAMP domain-like"/>
    <property type="match status" value="1"/>
</dbReference>
<proteinExistence type="predicted"/>
<evidence type="ECO:0000256" key="2">
    <source>
        <dbReference type="SAM" id="Phobius"/>
    </source>
</evidence>
<dbReference type="SMART" id="SM00267">
    <property type="entry name" value="GGDEF"/>
    <property type="match status" value="1"/>
</dbReference>
<feature type="domain" description="HAMP" evidence="5">
    <location>
        <begin position="306"/>
        <end position="358"/>
    </location>
</feature>
<dbReference type="Proteomes" id="UP000744555">
    <property type="component" value="Unassembled WGS sequence"/>
</dbReference>
<dbReference type="NCBIfam" id="TIGR00229">
    <property type="entry name" value="sensory_box"/>
    <property type="match status" value="1"/>
</dbReference>
<feature type="domain" description="PAS" evidence="3">
    <location>
        <begin position="356"/>
        <end position="426"/>
    </location>
</feature>
<dbReference type="InterPro" id="IPR000014">
    <property type="entry name" value="PAS"/>
</dbReference>
<dbReference type="InterPro" id="IPR007892">
    <property type="entry name" value="CHASE4"/>
</dbReference>
<dbReference type="InterPro" id="IPR035965">
    <property type="entry name" value="PAS-like_dom_sf"/>
</dbReference>
<keyword evidence="1" id="KW-0418">Kinase</keyword>
<dbReference type="InterPro" id="IPR003660">
    <property type="entry name" value="HAMP_dom"/>
</dbReference>